<gene>
    <name evidence="2" type="ORF">ACFSUT_03690</name>
</gene>
<reference evidence="3" key="1">
    <citation type="journal article" date="2019" name="Int. J. Syst. Evol. Microbiol.">
        <title>The Global Catalogue of Microorganisms (GCM) 10K type strain sequencing project: providing services to taxonomists for standard genome sequencing and annotation.</title>
        <authorList>
            <consortium name="The Broad Institute Genomics Platform"/>
            <consortium name="The Broad Institute Genome Sequencing Center for Infectious Disease"/>
            <person name="Wu L."/>
            <person name="Ma J."/>
        </authorList>
    </citation>
    <scope>NUCLEOTIDE SEQUENCE [LARGE SCALE GENOMIC DNA]</scope>
    <source>
        <strain evidence="3">CGMCC 4.7638</strain>
    </source>
</reference>
<name>A0ABW5HSX8_9PSEU</name>
<dbReference type="SUPFAM" id="SSF52980">
    <property type="entry name" value="Restriction endonuclease-like"/>
    <property type="match status" value="1"/>
</dbReference>
<dbReference type="RefSeq" id="WP_344281811.1">
    <property type="nucleotide sequence ID" value="NZ_BAAAHV010000021.1"/>
</dbReference>
<comment type="caution">
    <text evidence="2">The sequence shown here is derived from an EMBL/GenBank/DDBJ whole genome shotgun (WGS) entry which is preliminary data.</text>
</comment>
<dbReference type="Pfam" id="PF05685">
    <property type="entry name" value="Uma2"/>
    <property type="match status" value="1"/>
</dbReference>
<dbReference type="Proteomes" id="UP001597542">
    <property type="component" value="Unassembled WGS sequence"/>
</dbReference>
<keyword evidence="2" id="KW-0255">Endonuclease</keyword>
<evidence type="ECO:0000259" key="1">
    <source>
        <dbReference type="Pfam" id="PF05685"/>
    </source>
</evidence>
<dbReference type="EMBL" id="JBHUKQ010000003">
    <property type="protein sequence ID" value="MFD2479365.1"/>
    <property type="molecule type" value="Genomic_DNA"/>
</dbReference>
<dbReference type="PANTHER" id="PTHR34107">
    <property type="entry name" value="SLL0198 PROTEIN-RELATED"/>
    <property type="match status" value="1"/>
</dbReference>
<feature type="domain" description="Putative restriction endonuclease" evidence="1">
    <location>
        <begin position="22"/>
        <end position="171"/>
    </location>
</feature>
<proteinExistence type="predicted"/>
<evidence type="ECO:0000313" key="3">
    <source>
        <dbReference type="Proteomes" id="UP001597542"/>
    </source>
</evidence>
<dbReference type="InterPro" id="IPR011335">
    <property type="entry name" value="Restrct_endonuc-II-like"/>
</dbReference>
<keyword evidence="2" id="KW-0540">Nuclease</keyword>
<sequence length="196" mass="21313">MTSAGSDSDLEWPHRLLTLDDWADLPAHPEVRVEVVDGVLVPSPRPMWFHLRSVTRLAFLLDEQLCPEMSAGAEAELLLCESPLTIRVPDVVVTASEVAEANPARIAAADAELVIEVLSPGTKHVDQGAKLFEYADAGIEHYWIVDLDPPVSMIAYRLIDGDYENFGEYSGSVELEVAGAPVKLDLAALIDPRAQG</sequence>
<organism evidence="2 3">
    <name type="scientific">Amycolatopsis albidoflavus</name>
    <dbReference type="NCBI Taxonomy" id="102226"/>
    <lineage>
        <taxon>Bacteria</taxon>
        <taxon>Bacillati</taxon>
        <taxon>Actinomycetota</taxon>
        <taxon>Actinomycetes</taxon>
        <taxon>Pseudonocardiales</taxon>
        <taxon>Pseudonocardiaceae</taxon>
        <taxon>Amycolatopsis</taxon>
    </lineage>
</organism>
<keyword evidence="2" id="KW-0378">Hydrolase</keyword>
<dbReference type="InterPro" id="IPR012296">
    <property type="entry name" value="Nuclease_put_TT1808"/>
</dbReference>
<dbReference type="InterPro" id="IPR008538">
    <property type="entry name" value="Uma2"/>
</dbReference>
<accession>A0ABW5HSX8</accession>
<dbReference type="GO" id="GO:0004519">
    <property type="term" value="F:endonuclease activity"/>
    <property type="evidence" value="ECO:0007669"/>
    <property type="project" value="UniProtKB-KW"/>
</dbReference>
<protein>
    <submittedName>
        <fullName evidence="2">Uma2 family endonuclease</fullName>
    </submittedName>
</protein>
<dbReference type="CDD" id="cd06260">
    <property type="entry name" value="DUF820-like"/>
    <property type="match status" value="1"/>
</dbReference>
<dbReference type="PANTHER" id="PTHR34107:SF4">
    <property type="entry name" value="SLL1222 PROTEIN"/>
    <property type="match status" value="1"/>
</dbReference>
<dbReference type="Gene3D" id="3.90.1570.10">
    <property type="entry name" value="tt1808, chain A"/>
    <property type="match status" value="1"/>
</dbReference>
<evidence type="ECO:0000313" key="2">
    <source>
        <dbReference type="EMBL" id="MFD2479365.1"/>
    </source>
</evidence>
<keyword evidence="3" id="KW-1185">Reference proteome</keyword>